<comment type="caution">
    <text evidence="2">The sequence shown here is derived from an EMBL/GenBank/DDBJ whole genome shotgun (WGS) entry which is preliminary data.</text>
</comment>
<dbReference type="PANTHER" id="PTHR34109:SF1">
    <property type="entry name" value="VOC DOMAIN-CONTAINING PROTEIN"/>
    <property type="match status" value="1"/>
</dbReference>
<accession>A0ABS5C7A7</accession>
<evidence type="ECO:0000313" key="2">
    <source>
        <dbReference type="EMBL" id="MBP3961527.1"/>
    </source>
</evidence>
<dbReference type="InterPro" id="IPR029068">
    <property type="entry name" value="Glyas_Bleomycin-R_OHBP_Dase"/>
</dbReference>
<dbReference type="PROSITE" id="PS51819">
    <property type="entry name" value="VOC"/>
    <property type="match status" value="1"/>
</dbReference>
<dbReference type="EMBL" id="JAGKSP010000001">
    <property type="protein sequence ID" value="MBP3961527.1"/>
    <property type="molecule type" value="Genomic_DNA"/>
</dbReference>
<sequence>MSQVRSQTTATSIAPWISVRSAVEALTFYKAAFGAVELYRLEEEEGKPILAELSVQGAGFWIQEDPESSPKPDVPGSIRMILTVANPDTLFEQAISAGAEVVVPVNEGHGWRIGRLIDPFGHHWEIGKRLV</sequence>
<dbReference type="Proteomes" id="UP000673394">
    <property type="component" value="Unassembled WGS sequence"/>
</dbReference>
<dbReference type="Pfam" id="PF18029">
    <property type="entry name" value="Glyoxalase_6"/>
    <property type="match status" value="1"/>
</dbReference>
<evidence type="ECO:0000313" key="4">
    <source>
        <dbReference type="Proteomes" id="UP000673394"/>
    </source>
</evidence>
<protein>
    <submittedName>
        <fullName evidence="2">VOC family protein</fullName>
    </submittedName>
</protein>
<organism evidence="2 4">
    <name type="scientific">Paenibacillus lignilyticus</name>
    <dbReference type="NCBI Taxonomy" id="1172615"/>
    <lineage>
        <taxon>Bacteria</taxon>
        <taxon>Bacillati</taxon>
        <taxon>Bacillota</taxon>
        <taxon>Bacilli</taxon>
        <taxon>Bacillales</taxon>
        <taxon>Paenibacillaceae</taxon>
        <taxon>Paenibacillus</taxon>
    </lineage>
</organism>
<dbReference type="InterPro" id="IPR041581">
    <property type="entry name" value="Glyoxalase_6"/>
</dbReference>
<evidence type="ECO:0000259" key="1">
    <source>
        <dbReference type="PROSITE" id="PS51819"/>
    </source>
</evidence>
<dbReference type="EMBL" id="JAGKSP010000004">
    <property type="protein sequence ID" value="MBP3963803.1"/>
    <property type="molecule type" value="Genomic_DNA"/>
</dbReference>
<dbReference type="RefSeq" id="WP_210655022.1">
    <property type="nucleotide sequence ID" value="NZ_JAGKSP010000001.1"/>
</dbReference>
<proteinExistence type="predicted"/>
<dbReference type="PANTHER" id="PTHR34109">
    <property type="entry name" value="BNAUNNG04460D PROTEIN-RELATED"/>
    <property type="match status" value="1"/>
</dbReference>
<evidence type="ECO:0000313" key="3">
    <source>
        <dbReference type="EMBL" id="MBP3963803.1"/>
    </source>
</evidence>
<feature type="domain" description="VOC" evidence="1">
    <location>
        <begin position="9"/>
        <end position="129"/>
    </location>
</feature>
<dbReference type="Gene3D" id="3.10.180.10">
    <property type="entry name" value="2,3-Dihydroxybiphenyl 1,2-Dioxygenase, domain 1"/>
    <property type="match status" value="1"/>
</dbReference>
<gene>
    <name evidence="2" type="ORF">I8J30_02305</name>
    <name evidence="3" type="ORF">I8J30_13890</name>
</gene>
<name>A0ABS5C7A7_9BACL</name>
<dbReference type="InterPro" id="IPR037523">
    <property type="entry name" value="VOC_core"/>
</dbReference>
<keyword evidence="4" id="KW-1185">Reference proteome</keyword>
<reference evidence="2 4" key="1">
    <citation type="submission" date="2021-04" db="EMBL/GenBank/DDBJ databases">
        <title>Paenibacillus sp. DLE-14 whole genome sequence.</title>
        <authorList>
            <person name="Ham Y.J."/>
        </authorList>
    </citation>
    <scope>NUCLEOTIDE SEQUENCE [LARGE SCALE GENOMIC DNA]</scope>
    <source>
        <strain evidence="2 4">DLE-14</strain>
    </source>
</reference>
<dbReference type="SUPFAM" id="SSF54593">
    <property type="entry name" value="Glyoxalase/Bleomycin resistance protein/Dihydroxybiphenyl dioxygenase"/>
    <property type="match status" value="1"/>
</dbReference>